<keyword evidence="3" id="KW-0677">Repeat</keyword>
<comment type="caution">
    <text evidence="6">The sequence shown here is derived from an EMBL/GenBank/DDBJ whole genome shotgun (WGS) entry which is preliminary data.</text>
</comment>
<evidence type="ECO:0000256" key="1">
    <source>
        <dbReference type="ARBA" id="ARBA00005857"/>
    </source>
</evidence>
<dbReference type="EMBL" id="AZHW01000427">
    <property type="protein sequence ID" value="ETW99606.1"/>
    <property type="molecule type" value="Genomic_DNA"/>
</dbReference>
<feature type="repeat" description="TPR" evidence="5">
    <location>
        <begin position="191"/>
        <end position="224"/>
    </location>
</feature>
<proteinExistence type="inferred from homology"/>
<dbReference type="InterPro" id="IPR033891">
    <property type="entry name" value="TTC38"/>
</dbReference>
<evidence type="ECO:0000256" key="5">
    <source>
        <dbReference type="PROSITE-ProRule" id="PRU00339"/>
    </source>
</evidence>
<dbReference type="Pfam" id="PF13181">
    <property type="entry name" value="TPR_8"/>
    <property type="match status" value="1"/>
</dbReference>
<dbReference type="PANTHER" id="PTHR16263">
    <property type="entry name" value="TETRATRICOPEPTIDE REPEAT PROTEIN 38"/>
    <property type="match status" value="1"/>
</dbReference>
<gene>
    <name evidence="6" type="ORF">ETSY1_14335</name>
</gene>
<dbReference type="Gene3D" id="1.25.40.10">
    <property type="entry name" value="Tetratricopeptide repeat domain"/>
    <property type="match status" value="1"/>
</dbReference>
<dbReference type="InterPro" id="IPR019734">
    <property type="entry name" value="TPR_rpt"/>
</dbReference>
<keyword evidence="4 5" id="KW-0802">TPR repeat</keyword>
<name>W4LQB6_ENTF1</name>
<dbReference type="AlphaFoldDB" id="W4LQB6"/>
<sequence>MTYTDGIGYPVSTTSAVALEAYEQGVSRWLRWRSGAVEALDHAVEIDPQFVLGHCTQAYVAWRIGRVDMALDAHQKAMDLADEVQDERERMHVQIVDAMKSHDRAATMHHLEALADKYPNDRMGMRVMSFNFIARGDYQGGLEQARRSLAACPNNPQFLTMAAFFLEQSNADRDKGLDLGLQSLDADPGNLYTYHAVGHNYQSRGDYTKAVSTFERANSLERVPHNIWHLAEAQAILGDTRITQDYWRSRSPALPLFERIELQWRREIVRGEAVDPSVWHMLAGEGEWALGIADDLTIWMHHWIGLAFARAGQTDKAQQQLARLRGLPEGQASGHWSTLGADLLEGEMALIRGDVETAVGLMAPSVERIHEVGGGSREQKDILLK</sequence>
<dbReference type="HOGENOM" id="CLU_718673_0_0_7"/>
<dbReference type="InterPro" id="IPR011990">
    <property type="entry name" value="TPR-like_helical_dom_sf"/>
</dbReference>
<dbReference type="PROSITE" id="PS50005">
    <property type="entry name" value="TPR"/>
    <property type="match status" value="1"/>
</dbReference>
<evidence type="ECO:0000256" key="3">
    <source>
        <dbReference type="ARBA" id="ARBA00022737"/>
    </source>
</evidence>
<organism evidence="6 7">
    <name type="scientific">Entotheonella factor</name>
    <dbReference type="NCBI Taxonomy" id="1429438"/>
    <lineage>
        <taxon>Bacteria</taxon>
        <taxon>Pseudomonadati</taxon>
        <taxon>Nitrospinota/Tectimicrobiota group</taxon>
        <taxon>Candidatus Tectimicrobiota</taxon>
        <taxon>Candidatus Entotheonellia</taxon>
        <taxon>Candidatus Entotheonellales</taxon>
        <taxon>Candidatus Entotheonellaceae</taxon>
        <taxon>Candidatus Entotheonella</taxon>
    </lineage>
</organism>
<protein>
    <recommendedName>
        <fullName evidence="2">Tetratricopeptide repeat protein 38</fullName>
    </recommendedName>
</protein>
<feature type="non-terminal residue" evidence="6">
    <location>
        <position position="385"/>
    </location>
</feature>
<evidence type="ECO:0000256" key="2">
    <source>
        <dbReference type="ARBA" id="ARBA00019992"/>
    </source>
</evidence>
<reference evidence="6 7" key="1">
    <citation type="journal article" date="2014" name="Nature">
        <title>An environmental bacterial taxon with a large and distinct metabolic repertoire.</title>
        <authorList>
            <person name="Wilson M.C."/>
            <person name="Mori T."/>
            <person name="Ruckert C."/>
            <person name="Uria A.R."/>
            <person name="Helf M.J."/>
            <person name="Takada K."/>
            <person name="Gernert C."/>
            <person name="Steffens U.A."/>
            <person name="Heycke N."/>
            <person name="Schmitt S."/>
            <person name="Rinke C."/>
            <person name="Helfrich E.J."/>
            <person name="Brachmann A.O."/>
            <person name="Gurgui C."/>
            <person name="Wakimoto T."/>
            <person name="Kracht M."/>
            <person name="Crusemann M."/>
            <person name="Hentschel U."/>
            <person name="Abe I."/>
            <person name="Matsunaga S."/>
            <person name="Kalinowski J."/>
            <person name="Takeyama H."/>
            <person name="Piel J."/>
        </authorList>
    </citation>
    <scope>NUCLEOTIDE SEQUENCE [LARGE SCALE GENOMIC DNA]</scope>
    <source>
        <strain evidence="7">TSY1</strain>
    </source>
</reference>
<dbReference type="SUPFAM" id="SSF48452">
    <property type="entry name" value="TPR-like"/>
    <property type="match status" value="2"/>
</dbReference>
<evidence type="ECO:0000256" key="4">
    <source>
        <dbReference type="ARBA" id="ARBA00022803"/>
    </source>
</evidence>
<accession>W4LQB6</accession>
<keyword evidence="7" id="KW-1185">Reference proteome</keyword>
<evidence type="ECO:0000313" key="6">
    <source>
        <dbReference type="EMBL" id="ETW99606.1"/>
    </source>
</evidence>
<dbReference type="PANTHER" id="PTHR16263:SF4">
    <property type="entry name" value="TETRATRICOPEPTIDE REPEAT PROTEIN 38"/>
    <property type="match status" value="1"/>
</dbReference>
<comment type="similarity">
    <text evidence="1">Belongs to the TTC38 family.</text>
</comment>
<dbReference type="Proteomes" id="UP000019141">
    <property type="component" value="Unassembled WGS sequence"/>
</dbReference>
<evidence type="ECO:0000313" key="7">
    <source>
        <dbReference type="Proteomes" id="UP000019141"/>
    </source>
</evidence>